<dbReference type="SUPFAM" id="SSF63829">
    <property type="entry name" value="Calcium-dependent phosphotriesterase"/>
    <property type="match status" value="1"/>
</dbReference>
<dbReference type="Proteomes" id="UP000594042">
    <property type="component" value="Chromosome"/>
</dbReference>
<organism evidence="1 2">
    <name type="scientific">Coprobacter secundus subsp. similis</name>
    <dbReference type="NCBI Taxonomy" id="2751153"/>
    <lineage>
        <taxon>Bacteria</taxon>
        <taxon>Pseudomonadati</taxon>
        <taxon>Bacteroidota</taxon>
        <taxon>Bacteroidia</taxon>
        <taxon>Bacteroidales</taxon>
        <taxon>Barnesiellaceae</taxon>
        <taxon>Coprobacter</taxon>
    </lineage>
</organism>
<dbReference type="RefSeq" id="WP_200755709.1">
    <property type="nucleotide sequence ID" value="NZ_AP023322.1"/>
</dbReference>
<sequence>MKWKNLLIYAFLSGSAPIIGQTYTDGVFVLNEDWYGHNNSSINFLHPESGEIDYYLIQTNPANMDGSIIQTLGCTAQYGVIYGDKMYVISKQDQDPGENAEEKQGGRLVILDAQNMQVLYRLPIIAEKNGKSIADGRSFVGVDENKGYIGTSNGIYILDLNTYVLNGIIEGSENPLITGDESPSAGLGALYENQIGMMIRTQDHVLAIQQDKGILVINPETDKIEQVIPGCFSTMVQSKDGYVWVGLNSNSNEEYLHYPYGSAGEEWIGNTLLRIDPYTFETKRIVLPRGGINQTWYAWTAGSLCASAKENVLYFIYNEDSSQGQASWFTTAHMYKYDIDKGTCELIYDSTPEDRYFYGAGIRINPADDKIYAALYVSFISNNYFLYYQLDKNGKPLEEYEPISGYWYPAMFIFPDNQTPVIENFSPVELNGTTQEIDLSNMATDEDTPITSITKRVTKIENENIVSAKIKNNKLILTPLQAGETSITVRFNSNGKCEDRDLAVKVSTATYIQETESDPIHIFARNGIIQIFGIEPSTEVEIYNMQSQLIYKNTLSSGCTITEIPPRQIYIVKIKNQIHKIIL</sequence>
<dbReference type="EMBL" id="AP023322">
    <property type="protein sequence ID" value="BCI62868.1"/>
    <property type="molecule type" value="Genomic_DNA"/>
</dbReference>
<protein>
    <recommendedName>
        <fullName evidence="3">DUF5074 domain-containing protein</fullName>
    </recommendedName>
</protein>
<keyword evidence="2" id="KW-1185">Reference proteome</keyword>
<reference evidence="2" key="1">
    <citation type="submission" date="2020-07" db="EMBL/GenBank/DDBJ databases">
        <title>Complete genome sequencing of Coprobacter sp. strain 2CBH44.</title>
        <authorList>
            <person name="Sakamoto M."/>
            <person name="Murakami T."/>
            <person name="Mori H."/>
        </authorList>
    </citation>
    <scope>NUCLEOTIDE SEQUENCE [LARGE SCALE GENOMIC DNA]</scope>
    <source>
        <strain evidence="2">2CBH44</strain>
    </source>
</reference>
<gene>
    <name evidence="1" type="ORF">Cop2CBH44_12210</name>
</gene>
<evidence type="ECO:0000313" key="1">
    <source>
        <dbReference type="EMBL" id="BCI62868.1"/>
    </source>
</evidence>
<dbReference type="InterPro" id="IPR031815">
    <property type="entry name" value="DUF5074"/>
</dbReference>
<dbReference type="Pfam" id="PF16819">
    <property type="entry name" value="DUF5074"/>
    <property type="match status" value="1"/>
</dbReference>
<name>A0A7G1HXC6_9BACT</name>
<evidence type="ECO:0000313" key="2">
    <source>
        <dbReference type="Proteomes" id="UP000594042"/>
    </source>
</evidence>
<dbReference type="KEGG" id="copr:Cop2CBH44_12210"/>
<dbReference type="Gene3D" id="2.130.10.10">
    <property type="entry name" value="YVTN repeat-like/Quinoprotein amine dehydrogenase"/>
    <property type="match status" value="1"/>
</dbReference>
<dbReference type="AlphaFoldDB" id="A0A7G1HXC6"/>
<dbReference type="InterPro" id="IPR015943">
    <property type="entry name" value="WD40/YVTN_repeat-like_dom_sf"/>
</dbReference>
<evidence type="ECO:0008006" key="3">
    <source>
        <dbReference type="Google" id="ProtNLM"/>
    </source>
</evidence>
<accession>A0A7G1HXC6</accession>
<proteinExistence type="predicted"/>